<feature type="domain" description="TF-B3" evidence="6">
    <location>
        <begin position="9"/>
        <end position="103"/>
    </location>
</feature>
<dbReference type="EMBL" id="OX451737">
    <property type="protein sequence ID" value="CAI8596793.1"/>
    <property type="molecule type" value="Genomic_DNA"/>
</dbReference>
<accession>A0AAV0ZHY0</accession>
<keyword evidence="3" id="KW-0238">DNA-binding</keyword>
<evidence type="ECO:0000313" key="7">
    <source>
        <dbReference type="EMBL" id="CAI8596793.1"/>
    </source>
</evidence>
<dbReference type="Proteomes" id="UP001157006">
    <property type="component" value="Chromosome 2"/>
</dbReference>
<dbReference type="CDD" id="cd10017">
    <property type="entry name" value="B3_DNA"/>
    <property type="match status" value="2"/>
</dbReference>
<keyword evidence="2" id="KW-0805">Transcription regulation</keyword>
<keyword evidence="5" id="KW-0539">Nucleus</keyword>
<sequence>MAGGNSTLPICFFKFILQTNLQTIKIPNKFTRSHGVGLPNPMFIKPPDGTKWKVFWKNINGEIWFEKGWSIFTQNYSLQHGCLVVFKYKEGTSELDVVILGQNALEIDYDSKCDTVDILNVDDSDDESDEILNEWLNRKKVIQKSPLVSTRAHKKVRGEIEKNSERTSSLNRPKECRAREVAEEFISNNPFFTIWIKPDYLAENRPSVPNLQGVIENKKTNVMIQIGERSWNLKLLPCSNNIRRHRLSAGWSLFARESGLQPGDVCIFELINKKDLVFKVHVF</sequence>
<evidence type="ECO:0000256" key="4">
    <source>
        <dbReference type="ARBA" id="ARBA00023163"/>
    </source>
</evidence>
<keyword evidence="4" id="KW-0804">Transcription</keyword>
<dbReference type="InterPro" id="IPR050655">
    <property type="entry name" value="Plant_B3_domain"/>
</dbReference>
<dbReference type="GO" id="GO:0005634">
    <property type="term" value="C:nucleus"/>
    <property type="evidence" value="ECO:0007669"/>
    <property type="project" value="UniProtKB-SubCell"/>
</dbReference>
<dbReference type="Pfam" id="PF02362">
    <property type="entry name" value="B3"/>
    <property type="match status" value="2"/>
</dbReference>
<dbReference type="GO" id="GO:0003677">
    <property type="term" value="F:DNA binding"/>
    <property type="evidence" value="ECO:0007669"/>
    <property type="project" value="UniProtKB-KW"/>
</dbReference>
<dbReference type="PANTHER" id="PTHR31920:SF117">
    <property type="entry name" value="TRANSCRIPTIONAL FACTOR FAMILY PROTEIN, PUTATIVE-RELATED"/>
    <property type="match status" value="1"/>
</dbReference>
<dbReference type="SUPFAM" id="SSF101936">
    <property type="entry name" value="DNA-binding pseudobarrel domain"/>
    <property type="match status" value="2"/>
</dbReference>
<dbReference type="SMART" id="SM01019">
    <property type="entry name" value="B3"/>
    <property type="match status" value="2"/>
</dbReference>
<evidence type="ECO:0000256" key="2">
    <source>
        <dbReference type="ARBA" id="ARBA00023015"/>
    </source>
</evidence>
<feature type="domain" description="TF-B3" evidence="6">
    <location>
        <begin position="229"/>
        <end position="283"/>
    </location>
</feature>
<dbReference type="PANTHER" id="PTHR31920">
    <property type="entry name" value="B3 DOMAIN-CONTAINING"/>
    <property type="match status" value="1"/>
</dbReference>
<name>A0AAV0ZHY0_VICFA</name>
<comment type="subcellular location">
    <subcellularLocation>
        <location evidence="1">Nucleus</location>
    </subcellularLocation>
</comment>
<dbReference type="InterPro" id="IPR015300">
    <property type="entry name" value="DNA-bd_pseudobarrel_sf"/>
</dbReference>
<evidence type="ECO:0000259" key="6">
    <source>
        <dbReference type="PROSITE" id="PS50863"/>
    </source>
</evidence>
<evidence type="ECO:0000313" key="8">
    <source>
        <dbReference type="Proteomes" id="UP001157006"/>
    </source>
</evidence>
<dbReference type="PROSITE" id="PS50863">
    <property type="entry name" value="B3"/>
    <property type="match status" value="2"/>
</dbReference>
<reference evidence="7 8" key="1">
    <citation type="submission" date="2023-01" db="EMBL/GenBank/DDBJ databases">
        <authorList>
            <person name="Kreplak J."/>
        </authorList>
    </citation>
    <scope>NUCLEOTIDE SEQUENCE [LARGE SCALE GENOMIC DNA]</scope>
</reference>
<dbReference type="InterPro" id="IPR003340">
    <property type="entry name" value="B3_DNA-bd"/>
</dbReference>
<keyword evidence="8" id="KW-1185">Reference proteome</keyword>
<evidence type="ECO:0000256" key="1">
    <source>
        <dbReference type="ARBA" id="ARBA00004123"/>
    </source>
</evidence>
<proteinExistence type="predicted"/>
<evidence type="ECO:0000256" key="5">
    <source>
        <dbReference type="ARBA" id="ARBA00023242"/>
    </source>
</evidence>
<evidence type="ECO:0000256" key="3">
    <source>
        <dbReference type="ARBA" id="ARBA00023125"/>
    </source>
</evidence>
<dbReference type="Gene3D" id="2.40.330.10">
    <property type="entry name" value="DNA-binding pseudobarrel domain"/>
    <property type="match status" value="2"/>
</dbReference>
<dbReference type="AlphaFoldDB" id="A0AAV0ZHY0"/>
<organism evidence="7 8">
    <name type="scientific">Vicia faba</name>
    <name type="common">Broad bean</name>
    <name type="synonym">Faba vulgaris</name>
    <dbReference type="NCBI Taxonomy" id="3906"/>
    <lineage>
        <taxon>Eukaryota</taxon>
        <taxon>Viridiplantae</taxon>
        <taxon>Streptophyta</taxon>
        <taxon>Embryophyta</taxon>
        <taxon>Tracheophyta</taxon>
        <taxon>Spermatophyta</taxon>
        <taxon>Magnoliopsida</taxon>
        <taxon>eudicotyledons</taxon>
        <taxon>Gunneridae</taxon>
        <taxon>Pentapetalae</taxon>
        <taxon>rosids</taxon>
        <taxon>fabids</taxon>
        <taxon>Fabales</taxon>
        <taxon>Fabaceae</taxon>
        <taxon>Papilionoideae</taxon>
        <taxon>50 kb inversion clade</taxon>
        <taxon>NPAAA clade</taxon>
        <taxon>Hologalegina</taxon>
        <taxon>IRL clade</taxon>
        <taxon>Fabeae</taxon>
        <taxon>Vicia</taxon>
    </lineage>
</organism>
<gene>
    <name evidence="7" type="ORF">VFH_II051880</name>
</gene>
<protein>
    <recommendedName>
        <fullName evidence="6">TF-B3 domain-containing protein</fullName>
    </recommendedName>
</protein>